<evidence type="ECO:0000259" key="2">
    <source>
        <dbReference type="Pfam" id="PF15463"/>
    </source>
</evidence>
<comment type="caution">
    <text evidence="3">The sequence shown here is derived from an EMBL/GenBank/DDBJ whole genome shotgun (WGS) entry which is preliminary data.</text>
</comment>
<gene>
    <name evidence="3" type="ORF">PECM_005283</name>
</gene>
<accession>A0A8J8WJK4</accession>
<proteinExistence type="predicted"/>
<dbReference type="AlphaFoldDB" id="A0A8J8WJK4"/>
<feature type="region of interest" description="Disordered" evidence="1">
    <location>
        <begin position="1"/>
        <end position="31"/>
    </location>
</feature>
<dbReference type="InterPro" id="IPR053029">
    <property type="entry name" value="RNA_pol_I-specific_init_factor"/>
</dbReference>
<dbReference type="GO" id="GO:0042790">
    <property type="term" value="P:nucleolar large rRNA transcription by RNA polymerase I"/>
    <property type="evidence" value="ECO:0007669"/>
    <property type="project" value="TreeGrafter"/>
</dbReference>
<feature type="region of interest" description="Disordered" evidence="1">
    <location>
        <begin position="48"/>
        <end position="377"/>
    </location>
</feature>
<feature type="region of interest" description="Disordered" evidence="1">
    <location>
        <begin position="440"/>
        <end position="470"/>
    </location>
</feature>
<evidence type="ECO:0000256" key="1">
    <source>
        <dbReference type="SAM" id="MobiDB-lite"/>
    </source>
</evidence>
<feature type="compositionally biased region" description="Basic and acidic residues" evidence="1">
    <location>
        <begin position="219"/>
        <end position="230"/>
    </location>
</feature>
<dbReference type="EMBL" id="WIWV01000037">
    <property type="protein sequence ID" value="KAF7716651.1"/>
    <property type="molecule type" value="Genomic_DNA"/>
</dbReference>
<evidence type="ECO:0000313" key="4">
    <source>
        <dbReference type="Proteomes" id="UP000631181"/>
    </source>
</evidence>
<feature type="compositionally biased region" description="Polar residues" evidence="1">
    <location>
        <begin position="233"/>
        <end position="244"/>
    </location>
</feature>
<feature type="compositionally biased region" description="Basic and acidic residues" evidence="1">
    <location>
        <begin position="342"/>
        <end position="373"/>
    </location>
</feature>
<dbReference type="Pfam" id="PF15463">
    <property type="entry name" value="ECM11"/>
    <property type="match status" value="1"/>
</dbReference>
<dbReference type="PANTHER" id="PTHR28244">
    <property type="entry name" value="RNA POLYMERASE I-SPECIFIC TRANSCRIPTION INITIATION FACTOR RRN11"/>
    <property type="match status" value="1"/>
</dbReference>
<feature type="compositionally biased region" description="Polar residues" evidence="1">
    <location>
        <begin position="282"/>
        <end position="291"/>
    </location>
</feature>
<dbReference type="GO" id="GO:0001164">
    <property type="term" value="F:RNA polymerase I core promoter sequence-specific DNA binding"/>
    <property type="evidence" value="ECO:0007669"/>
    <property type="project" value="TreeGrafter"/>
</dbReference>
<name>A0A8J8WJK4_9EURO</name>
<feature type="domain" description="Extracellular mutant protein 11 C-terminal" evidence="2">
    <location>
        <begin position="423"/>
        <end position="564"/>
    </location>
</feature>
<protein>
    <recommendedName>
        <fullName evidence="2">Extracellular mutant protein 11 C-terminal domain-containing protein</fullName>
    </recommendedName>
</protein>
<sequence length="569" mass="63043">MGVGDFVHSREVGQPRVAGALPPSQRQLRAEQAKVEIPQNYFNEPAVNGNGLGFGRGFQTSPIPSDISRDLAGNAPPPPSKGGAKRDAFDTDVEAIDDSTIAGTSVFGHDDRQAQAVTANNGNPGPASPRPSNLPRPTHRPGRSSFFGGLGDKVLKKAGFDASDDGEDTASQLTSSIGGEDEMTDVIPEQARPAAVQETMPANDARDSNEWYLPQKKNRAGEEPLSKRLEQFWSASKRPTQVSSPVEHEARQPVHAHHVADAQPRKLGHLLPPPRARKITLPHNNSGTPRTRFSPPKPSLLEQLDISPTRRESQRHGSEPPPQGGRMTSMASTFRTLDPSENDPHLPHGEDETIRIDSIDSRRHSPHSPHDYDMTNFSDLDQSELDREVEEMTHIPYSNQHTSTSRGRRNTVIKTRKRQLEADYPPQILYQKSFTDLQAEPFDKAPTPVPSPPAKSPSLPPGASLLSNNHSPDDALFQLLRLTDEERQAYLTQLSVEEWEDCGDQLIDRFSHLLTEMRKLRRARRQTAAVFEAEIRRRHELVEAQESELSEKLNEMRTGGAEVLRGRST</sequence>
<dbReference type="Proteomes" id="UP000631181">
    <property type="component" value="Unassembled WGS sequence"/>
</dbReference>
<organism evidence="3 4">
    <name type="scientific">Penicillium ucsense</name>
    <dbReference type="NCBI Taxonomy" id="2839758"/>
    <lineage>
        <taxon>Eukaryota</taxon>
        <taxon>Fungi</taxon>
        <taxon>Dikarya</taxon>
        <taxon>Ascomycota</taxon>
        <taxon>Pezizomycotina</taxon>
        <taxon>Eurotiomycetes</taxon>
        <taxon>Eurotiomycetidae</taxon>
        <taxon>Eurotiales</taxon>
        <taxon>Aspergillaceae</taxon>
        <taxon>Penicillium</taxon>
    </lineage>
</organism>
<feature type="compositionally biased region" description="Basic and acidic residues" evidence="1">
    <location>
        <begin position="246"/>
        <end position="264"/>
    </location>
</feature>
<dbReference type="InterPro" id="IPR029178">
    <property type="entry name" value="Ecm11_C"/>
</dbReference>
<dbReference type="GO" id="GO:0070860">
    <property type="term" value="C:RNA polymerase I core factor complex"/>
    <property type="evidence" value="ECO:0007669"/>
    <property type="project" value="TreeGrafter"/>
</dbReference>
<feature type="compositionally biased region" description="Pro residues" evidence="1">
    <location>
        <begin position="447"/>
        <end position="460"/>
    </location>
</feature>
<dbReference type="PANTHER" id="PTHR28244:SF1">
    <property type="entry name" value="RNA POLYMERASE I-SPECIFIC TRANSCRIPTION INITIATION FACTOR RRN11"/>
    <property type="match status" value="1"/>
</dbReference>
<dbReference type="OrthoDB" id="2159786at2759"/>
<keyword evidence="4" id="KW-1185">Reference proteome</keyword>
<reference evidence="3" key="1">
    <citation type="journal article" date="2020" name="Front. Microbiol.">
        <title>Gene regulatory networks of Penicillium echinulatum 2HH and Penicillium oxalicum 114-2 inferred by a computational biology approach.</title>
        <authorList>
            <person name="Lenz A.R."/>
            <person name="Galan-Vasquez E."/>
            <person name="Balbinot E."/>
            <person name="De Abreu F.P."/>
            <person name="De Oliveira N.S."/>
            <person name="Da Rosa L.O."/>
            <person name="De Avila E Silva S."/>
            <person name="Camassola M."/>
            <person name="Dillon A.J.P."/>
            <person name="Perez-Rueda E."/>
        </authorList>
    </citation>
    <scope>NUCLEOTIDE SEQUENCE</scope>
    <source>
        <strain evidence="3">S1M29</strain>
    </source>
</reference>
<dbReference type="GO" id="GO:0017025">
    <property type="term" value="F:TBP-class protein binding"/>
    <property type="evidence" value="ECO:0007669"/>
    <property type="project" value="TreeGrafter"/>
</dbReference>
<evidence type="ECO:0000313" key="3">
    <source>
        <dbReference type="EMBL" id="KAF7716651.1"/>
    </source>
</evidence>
<feature type="compositionally biased region" description="Basic and acidic residues" evidence="1">
    <location>
        <begin position="308"/>
        <end position="318"/>
    </location>
</feature>